<dbReference type="EMBL" id="JAPMOS010000485">
    <property type="protein sequence ID" value="KAJ4452499.1"/>
    <property type="molecule type" value="Genomic_DNA"/>
</dbReference>
<organism evidence="1 2">
    <name type="scientific">Paratrimastix pyriformis</name>
    <dbReference type="NCBI Taxonomy" id="342808"/>
    <lineage>
        <taxon>Eukaryota</taxon>
        <taxon>Metamonada</taxon>
        <taxon>Preaxostyla</taxon>
        <taxon>Paratrimastigidae</taxon>
        <taxon>Paratrimastix</taxon>
    </lineage>
</organism>
<dbReference type="Proteomes" id="UP001141327">
    <property type="component" value="Unassembled WGS sequence"/>
</dbReference>
<comment type="caution">
    <text evidence="1">The sequence shown here is derived from an EMBL/GenBank/DDBJ whole genome shotgun (WGS) entry which is preliminary data.</text>
</comment>
<keyword evidence="2" id="KW-1185">Reference proteome</keyword>
<accession>A0ABQ8U0G1</accession>
<evidence type="ECO:0000313" key="1">
    <source>
        <dbReference type="EMBL" id="KAJ4452499.1"/>
    </source>
</evidence>
<name>A0ABQ8U0G1_9EUKA</name>
<protein>
    <submittedName>
        <fullName evidence="1">Uncharacterized protein</fullName>
    </submittedName>
</protein>
<sequence length="87" mass="9593">MPPDIQAYLETHGRTLERVYLNSPLYPYQSVIAGLAACVHEEVCAIEVSHLRLCYAGSDLCFGRSVNPLSNEDSMLLNQTIEAPPSL</sequence>
<reference evidence="1" key="1">
    <citation type="journal article" date="2022" name="bioRxiv">
        <title>Genomics of Preaxostyla Flagellates Illuminates Evolutionary Transitions and the Path Towards Mitochondrial Loss.</title>
        <authorList>
            <person name="Novak L.V.F."/>
            <person name="Treitli S.C."/>
            <person name="Pyrih J."/>
            <person name="Halakuc P."/>
            <person name="Pipaliya S.V."/>
            <person name="Vacek V."/>
            <person name="Brzon O."/>
            <person name="Soukal P."/>
            <person name="Eme L."/>
            <person name="Dacks J.B."/>
            <person name="Karnkowska A."/>
            <person name="Elias M."/>
            <person name="Hampl V."/>
        </authorList>
    </citation>
    <scope>NUCLEOTIDE SEQUENCE</scope>
    <source>
        <strain evidence="1">RCP-MX</strain>
    </source>
</reference>
<proteinExistence type="predicted"/>
<evidence type="ECO:0000313" key="2">
    <source>
        <dbReference type="Proteomes" id="UP001141327"/>
    </source>
</evidence>
<gene>
    <name evidence="1" type="ORF">PAPYR_13325</name>
</gene>